<name>W2R8T2_PHYN3</name>
<proteinExistence type="predicted"/>
<dbReference type="STRING" id="761204.W2R8T2"/>
<sequence length="54" mass="6006">MSILGKTLLRFCQLRTLMVFVEHIQTCTELPTEAVLTSTAVEKPPFDWPTAGAI</sequence>
<evidence type="ECO:0000313" key="1">
    <source>
        <dbReference type="EMBL" id="ETN21656.1"/>
    </source>
</evidence>
<reference evidence="1 2" key="2">
    <citation type="submission" date="2013-11" db="EMBL/GenBank/DDBJ databases">
        <title>The Genome Sequence of Phytophthora parasitica INRA-310.</title>
        <authorList>
            <consortium name="The Broad Institute Genomics Platform"/>
            <person name="Russ C."/>
            <person name="Tyler B."/>
            <person name="Panabieres F."/>
            <person name="Shan W."/>
            <person name="Tripathy S."/>
            <person name="Grunwald N."/>
            <person name="Machado M."/>
            <person name="Johnson C.S."/>
            <person name="Arredondo F."/>
            <person name="Hong C."/>
            <person name="Coffey M."/>
            <person name="Young S.K."/>
            <person name="Zeng Q."/>
            <person name="Gargeya S."/>
            <person name="Fitzgerald M."/>
            <person name="Abouelleil A."/>
            <person name="Alvarado L."/>
            <person name="Chapman S.B."/>
            <person name="Gainer-Dewar J."/>
            <person name="Goldberg J."/>
            <person name="Griggs A."/>
            <person name="Gujja S."/>
            <person name="Hansen M."/>
            <person name="Howarth C."/>
            <person name="Imamovic A."/>
            <person name="Ireland A."/>
            <person name="Larimer J."/>
            <person name="McCowan C."/>
            <person name="Murphy C."/>
            <person name="Pearson M."/>
            <person name="Poon T.W."/>
            <person name="Priest M."/>
            <person name="Roberts A."/>
            <person name="Saif S."/>
            <person name="Shea T."/>
            <person name="Sykes S."/>
            <person name="Wortman J."/>
            <person name="Nusbaum C."/>
            <person name="Birren B."/>
        </authorList>
    </citation>
    <scope>NUCLEOTIDE SEQUENCE [LARGE SCALE GENOMIC DNA]</scope>
    <source>
        <strain evidence="1 2">INRA-310</strain>
    </source>
</reference>
<reference evidence="2" key="1">
    <citation type="submission" date="2011-12" db="EMBL/GenBank/DDBJ databases">
        <authorList>
            <consortium name="The Broad Institute Genome Sequencing Platform"/>
            <person name="Russ C."/>
            <person name="Tyler B."/>
            <person name="Panabieres F."/>
            <person name="Shan W."/>
            <person name="Tripathy S."/>
            <person name="Grunwald N."/>
            <person name="Machado M."/>
            <person name="Young S.K."/>
            <person name="Zeng Q."/>
            <person name="Gargeya S."/>
            <person name="Fitzgerald M."/>
            <person name="Haas B."/>
            <person name="Abouelleil A."/>
            <person name="Alvarado L."/>
            <person name="Arachchi H.M."/>
            <person name="Berlin A."/>
            <person name="Chapman S.B."/>
            <person name="Gearin G."/>
            <person name="Goldberg J."/>
            <person name="Griggs A."/>
            <person name="Gujja S."/>
            <person name="Hansen M."/>
            <person name="Heiman D."/>
            <person name="Howarth C."/>
            <person name="Larimer J."/>
            <person name="Lui A."/>
            <person name="MacDonald P.J.P."/>
            <person name="McCowen C."/>
            <person name="Montmayeur A."/>
            <person name="Murphy C."/>
            <person name="Neiman D."/>
            <person name="Pearson M."/>
            <person name="Priest M."/>
            <person name="Roberts A."/>
            <person name="Saif S."/>
            <person name="Shea T."/>
            <person name="Sisk P."/>
            <person name="Stolte C."/>
            <person name="Sykes S."/>
            <person name="Wortman J."/>
            <person name="Nusbaum C."/>
            <person name="Birren B."/>
        </authorList>
    </citation>
    <scope>NUCLEOTIDE SEQUENCE [LARGE SCALE GENOMIC DNA]</scope>
    <source>
        <strain evidence="2">INRA-310</strain>
    </source>
</reference>
<dbReference type="Proteomes" id="UP000018817">
    <property type="component" value="Unassembled WGS sequence"/>
</dbReference>
<dbReference type="EMBL" id="KI669563">
    <property type="protein sequence ID" value="ETN21656.1"/>
    <property type="molecule type" value="Genomic_DNA"/>
</dbReference>
<evidence type="ECO:0000313" key="2">
    <source>
        <dbReference type="Proteomes" id="UP000018817"/>
    </source>
</evidence>
<dbReference type="GeneID" id="20189706"/>
<gene>
    <name evidence="1" type="ORF">PPTG_21107</name>
</gene>
<organism evidence="1 2">
    <name type="scientific">Phytophthora nicotianae (strain INRA-310)</name>
    <name type="common">Phytophthora parasitica</name>
    <dbReference type="NCBI Taxonomy" id="761204"/>
    <lineage>
        <taxon>Eukaryota</taxon>
        <taxon>Sar</taxon>
        <taxon>Stramenopiles</taxon>
        <taxon>Oomycota</taxon>
        <taxon>Peronosporomycetes</taxon>
        <taxon>Peronosporales</taxon>
        <taxon>Peronosporaceae</taxon>
        <taxon>Phytophthora</taxon>
    </lineage>
</organism>
<dbReference type="VEuPathDB" id="FungiDB:PPTG_21107"/>
<protein>
    <submittedName>
        <fullName evidence="1">Uncharacterized protein</fullName>
    </submittedName>
</protein>
<dbReference type="AlphaFoldDB" id="W2R8T2"/>
<accession>W2R8T2</accession>
<dbReference type="RefSeq" id="XP_008893808.1">
    <property type="nucleotide sequence ID" value="XM_008895560.1"/>
</dbReference>